<organism evidence="1 2">
    <name type="scientific">Rhodonellum psychrophilum GCM71 = DSM 17998</name>
    <dbReference type="NCBI Taxonomy" id="1123057"/>
    <lineage>
        <taxon>Bacteria</taxon>
        <taxon>Pseudomonadati</taxon>
        <taxon>Bacteroidota</taxon>
        <taxon>Cytophagia</taxon>
        <taxon>Cytophagales</taxon>
        <taxon>Cytophagaceae</taxon>
        <taxon>Rhodonellum</taxon>
    </lineage>
</organism>
<accession>U5BRS4</accession>
<sequence length="47" mass="5727">MYRKPLQIEVIGRKIILRLPKNETDIQFIRSFRFFSILKNNQNSEKC</sequence>
<name>U5BRS4_9BACT</name>
<keyword evidence="2" id="KW-1185">Reference proteome</keyword>
<evidence type="ECO:0000313" key="2">
    <source>
        <dbReference type="Proteomes" id="UP000016843"/>
    </source>
</evidence>
<dbReference type="AlphaFoldDB" id="U5BRS4"/>
<dbReference type="Proteomes" id="UP000016843">
    <property type="component" value="Unassembled WGS sequence"/>
</dbReference>
<reference evidence="1 2" key="1">
    <citation type="journal article" date="2013" name="Genome Announc.">
        <title>Draft Genome Sequence of the Psychrophilic and Alkaliphilic Rhodonellum psychrophilum Strain GCM71T.</title>
        <authorList>
            <person name="Hauptmann A.L."/>
            <person name="Glaring M.A."/>
            <person name="Hallin P.F."/>
            <person name="Prieme A."/>
            <person name="Stougaard P."/>
        </authorList>
    </citation>
    <scope>NUCLEOTIDE SEQUENCE [LARGE SCALE GENOMIC DNA]</scope>
    <source>
        <strain evidence="1 2">GCM71</strain>
    </source>
</reference>
<protein>
    <submittedName>
        <fullName evidence="1">Uncharacterized protein</fullName>
    </submittedName>
</protein>
<evidence type="ECO:0000313" key="1">
    <source>
        <dbReference type="EMBL" id="ERM80593.1"/>
    </source>
</evidence>
<comment type="caution">
    <text evidence="1">The sequence shown here is derived from an EMBL/GenBank/DDBJ whole genome shotgun (WGS) entry which is preliminary data.</text>
</comment>
<gene>
    <name evidence="1" type="ORF">P872_12955</name>
</gene>
<dbReference type="EMBL" id="AWXR01000088">
    <property type="protein sequence ID" value="ERM80593.1"/>
    <property type="molecule type" value="Genomic_DNA"/>
</dbReference>
<proteinExistence type="predicted"/>